<dbReference type="InterPro" id="IPR001173">
    <property type="entry name" value="Glyco_trans_2-like"/>
</dbReference>
<sequence length="250" mass="28939">MMNNTNAQPRVTIVIATFNAEAHLPDCLASIAALELDALEVVVADGGSTDGTMAILRESPYPFLRWTSEPDKGIYDALNKGAKMARGTWVHFLGSDDRLLPGFAELYHQLKDPNTIYYANSEEWYSGEGKPKYHLLGGKFNKYRMAKYTVNHQAIVYPSVVFRDHAYDLKYKILADYALNIQLWGSSRFRKQYLPLYIAKYNMNGFSSDIEDWVFKADKPMLIRRYLGLIVYWRYRLKVMKKKREGHHDF</sequence>
<accession>A0ABZ2YLY8</accession>
<dbReference type="EC" id="2.4.-.-" evidence="2"/>
<evidence type="ECO:0000313" key="3">
    <source>
        <dbReference type="Proteomes" id="UP001485459"/>
    </source>
</evidence>
<protein>
    <submittedName>
        <fullName evidence="2">Glycosyltransferase family 2 protein</fullName>
        <ecNumber evidence="2">2.4.-.-</ecNumber>
    </submittedName>
</protein>
<keyword evidence="2" id="KW-0808">Transferase</keyword>
<dbReference type="PANTHER" id="PTHR43685">
    <property type="entry name" value="GLYCOSYLTRANSFERASE"/>
    <property type="match status" value="1"/>
</dbReference>
<feature type="domain" description="Glycosyltransferase 2-like" evidence="1">
    <location>
        <begin position="12"/>
        <end position="151"/>
    </location>
</feature>
<organism evidence="2 3">
    <name type="scientific">Chitinophaga pollutisoli</name>
    <dbReference type="NCBI Taxonomy" id="3133966"/>
    <lineage>
        <taxon>Bacteria</taxon>
        <taxon>Pseudomonadati</taxon>
        <taxon>Bacteroidota</taxon>
        <taxon>Chitinophagia</taxon>
        <taxon>Chitinophagales</taxon>
        <taxon>Chitinophagaceae</taxon>
        <taxon>Chitinophaga</taxon>
    </lineage>
</organism>
<name>A0ABZ2YLY8_9BACT</name>
<dbReference type="InterPro" id="IPR050834">
    <property type="entry name" value="Glycosyltransf_2"/>
</dbReference>
<dbReference type="CDD" id="cd06433">
    <property type="entry name" value="GT_2_WfgS_like"/>
    <property type="match status" value="1"/>
</dbReference>
<gene>
    <name evidence="2" type="ORF">WJU16_21705</name>
</gene>
<proteinExistence type="predicted"/>
<keyword evidence="3" id="KW-1185">Reference proteome</keyword>
<evidence type="ECO:0000259" key="1">
    <source>
        <dbReference type="Pfam" id="PF00535"/>
    </source>
</evidence>
<dbReference type="Gene3D" id="3.90.550.10">
    <property type="entry name" value="Spore Coat Polysaccharide Biosynthesis Protein SpsA, Chain A"/>
    <property type="match status" value="1"/>
</dbReference>
<dbReference type="Proteomes" id="UP001485459">
    <property type="component" value="Chromosome"/>
</dbReference>
<dbReference type="EMBL" id="CP149822">
    <property type="protein sequence ID" value="WZN40583.1"/>
    <property type="molecule type" value="Genomic_DNA"/>
</dbReference>
<dbReference type="PANTHER" id="PTHR43685:SF2">
    <property type="entry name" value="GLYCOSYLTRANSFERASE 2-LIKE DOMAIN-CONTAINING PROTEIN"/>
    <property type="match status" value="1"/>
</dbReference>
<dbReference type="SUPFAM" id="SSF53448">
    <property type="entry name" value="Nucleotide-diphospho-sugar transferases"/>
    <property type="match status" value="1"/>
</dbReference>
<dbReference type="InterPro" id="IPR029044">
    <property type="entry name" value="Nucleotide-diphossugar_trans"/>
</dbReference>
<dbReference type="GO" id="GO:0016757">
    <property type="term" value="F:glycosyltransferase activity"/>
    <property type="evidence" value="ECO:0007669"/>
    <property type="project" value="UniProtKB-KW"/>
</dbReference>
<evidence type="ECO:0000313" key="2">
    <source>
        <dbReference type="EMBL" id="WZN40583.1"/>
    </source>
</evidence>
<dbReference type="RefSeq" id="WP_341835498.1">
    <property type="nucleotide sequence ID" value="NZ_CP149822.1"/>
</dbReference>
<dbReference type="Pfam" id="PF00535">
    <property type="entry name" value="Glycos_transf_2"/>
    <property type="match status" value="1"/>
</dbReference>
<reference evidence="3" key="1">
    <citation type="submission" date="2024-03" db="EMBL/GenBank/DDBJ databases">
        <title>Chitinophaga horti sp. nov., isolated from garden soil.</title>
        <authorList>
            <person name="Lee D.S."/>
            <person name="Han D.M."/>
            <person name="Baek J.H."/>
            <person name="Choi D.G."/>
            <person name="Jeon J.H."/>
            <person name="Jeon C.O."/>
        </authorList>
    </citation>
    <scope>NUCLEOTIDE SEQUENCE [LARGE SCALE GENOMIC DNA]</scope>
    <source>
        <strain evidence="3">GPA1</strain>
    </source>
</reference>
<keyword evidence="2" id="KW-0328">Glycosyltransferase</keyword>